<name>A0ABD3FDJ9_9STRA</name>
<gene>
    <name evidence="2" type="ORF">V7S43_011205</name>
</gene>
<reference evidence="2 3" key="1">
    <citation type="submission" date="2024-09" db="EMBL/GenBank/DDBJ databases">
        <title>Genome sequencing and assembly of Phytophthora oleae, isolate VK10A, causative agent of rot of olive drupes.</title>
        <authorList>
            <person name="Conti Taguali S."/>
            <person name="Riolo M."/>
            <person name="La Spada F."/>
            <person name="Cacciola S.O."/>
            <person name="Dionisio G."/>
        </authorList>
    </citation>
    <scope>NUCLEOTIDE SEQUENCE [LARGE SCALE GENOMIC DNA]</scope>
    <source>
        <strain evidence="2 3">VK10A</strain>
    </source>
</reference>
<sequence>MASAHRRLRERVGSQSGVALIDAAAARSECEERKREWVLNCQYWRHELQSASGRPMGTKWKLWRRRRRLKSQVSDLKAQVALLKSRPEEKATDPWGFSEFLQQNSEITGSWERLQALLMFYQKDAVPPETWDTVITVTAIHRRNIPPLDFHKRFAEVKAERAKEEAAKKSRVLDLMRSGGGLSGSGGQASGTASPVPKPTPTPRYLQYSDKPSPGKSPGKSSGKPRPQKVQRRPSAHRPGVDLVQPASAKPR</sequence>
<accession>A0ABD3FDJ9</accession>
<feature type="compositionally biased region" description="Low complexity" evidence="1">
    <location>
        <begin position="211"/>
        <end position="225"/>
    </location>
</feature>
<feature type="compositionally biased region" description="Basic and acidic residues" evidence="1">
    <location>
        <begin position="162"/>
        <end position="174"/>
    </location>
</feature>
<keyword evidence="3" id="KW-1185">Reference proteome</keyword>
<evidence type="ECO:0000313" key="2">
    <source>
        <dbReference type="EMBL" id="KAL3663791.1"/>
    </source>
</evidence>
<feature type="compositionally biased region" description="Gly residues" evidence="1">
    <location>
        <begin position="178"/>
        <end position="189"/>
    </location>
</feature>
<dbReference type="EMBL" id="JBIMZQ010000026">
    <property type="protein sequence ID" value="KAL3663791.1"/>
    <property type="molecule type" value="Genomic_DNA"/>
</dbReference>
<organism evidence="2 3">
    <name type="scientific">Phytophthora oleae</name>
    <dbReference type="NCBI Taxonomy" id="2107226"/>
    <lineage>
        <taxon>Eukaryota</taxon>
        <taxon>Sar</taxon>
        <taxon>Stramenopiles</taxon>
        <taxon>Oomycota</taxon>
        <taxon>Peronosporomycetes</taxon>
        <taxon>Peronosporales</taxon>
        <taxon>Peronosporaceae</taxon>
        <taxon>Phytophthora</taxon>
    </lineage>
</organism>
<proteinExistence type="predicted"/>
<dbReference type="Proteomes" id="UP001632037">
    <property type="component" value="Unassembled WGS sequence"/>
</dbReference>
<protein>
    <submittedName>
        <fullName evidence="2">Uncharacterized protein</fullName>
    </submittedName>
</protein>
<evidence type="ECO:0000256" key="1">
    <source>
        <dbReference type="SAM" id="MobiDB-lite"/>
    </source>
</evidence>
<dbReference type="AlphaFoldDB" id="A0ABD3FDJ9"/>
<feature type="region of interest" description="Disordered" evidence="1">
    <location>
        <begin position="162"/>
        <end position="252"/>
    </location>
</feature>
<comment type="caution">
    <text evidence="2">The sequence shown here is derived from an EMBL/GenBank/DDBJ whole genome shotgun (WGS) entry which is preliminary data.</text>
</comment>
<evidence type="ECO:0000313" key="3">
    <source>
        <dbReference type="Proteomes" id="UP001632037"/>
    </source>
</evidence>
<feature type="compositionally biased region" description="Basic residues" evidence="1">
    <location>
        <begin position="226"/>
        <end position="236"/>
    </location>
</feature>